<dbReference type="EMBL" id="CP129970">
    <property type="protein sequence ID" value="WMN07012.1"/>
    <property type="molecule type" value="Genomic_DNA"/>
</dbReference>
<protein>
    <submittedName>
        <fullName evidence="2">PQQ-binding-like beta-propeller repeat protein</fullName>
    </submittedName>
</protein>
<name>A0AA51R6U8_9BACT</name>
<dbReference type="InterPro" id="IPR002372">
    <property type="entry name" value="PQQ_rpt_dom"/>
</dbReference>
<dbReference type="Proteomes" id="UP001244443">
    <property type="component" value="Chromosome"/>
</dbReference>
<dbReference type="PANTHER" id="PTHR34512:SF30">
    <property type="entry name" value="OUTER MEMBRANE PROTEIN ASSEMBLY FACTOR BAMB"/>
    <property type="match status" value="1"/>
</dbReference>
<dbReference type="InterPro" id="IPR011047">
    <property type="entry name" value="Quinoprotein_ADH-like_sf"/>
</dbReference>
<reference evidence="2" key="1">
    <citation type="submission" date="2023-08" db="EMBL/GenBank/DDBJ databases">
        <title>Comparative genomics and taxonomic characterization of three novel marine species of genus Marivirga.</title>
        <authorList>
            <person name="Muhammad N."/>
            <person name="Kim S.-G."/>
        </authorList>
    </citation>
    <scope>NUCLEOTIDE SEQUENCE [LARGE SCALE GENOMIC DNA]</scope>
    <source>
        <strain evidence="2">ABR2-2</strain>
    </source>
</reference>
<organism evidence="2 3">
    <name type="scientific">Marivirga arenosa</name>
    <dbReference type="NCBI Taxonomy" id="3059076"/>
    <lineage>
        <taxon>Bacteria</taxon>
        <taxon>Pseudomonadati</taxon>
        <taxon>Bacteroidota</taxon>
        <taxon>Cytophagia</taxon>
        <taxon>Cytophagales</taxon>
        <taxon>Marivirgaceae</taxon>
        <taxon>Marivirga</taxon>
    </lineage>
</organism>
<proteinExistence type="predicted"/>
<evidence type="ECO:0000313" key="3">
    <source>
        <dbReference type="Proteomes" id="UP001244443"/>
    </source>
</evidence>
<dbReference type="Pfam" id="PF13360">
    <property type="entry name" value="PQQ_2"/>
    <property type="match status" value="1"/>
</dbReference>
<dbReference type="InterPro" id="IPR015943">
    <property type="entry name" value="WD40/YVTN_repeat-like_dom_sf"/>
</dbReference>
<evidence type="ECO:0000259" key="1">
    <source>
        <dbReference type="Pfam" id="PF13360"/>
    </source>
</evidence>
<dbReference type="PANTHER" id="PTHR34512">
    <property type="entry name" value="CELL SURFACE PROTEIN"/>
    <property type="match status" value="1"/>
</dbReference>
<dbReference type="InterPro" id="IPR018391">
    <property type="entry name" value="PQQ_b-propeller_rpt"/>
</dbReference>
<gene>
    <name evidence="2" type="ORF">QYS48_27485</name>
</gene>
<dbReference type="SUPFAM" id="SSF50998">
    <property type="entry name" value="Quinoprotein alcohol dehydrogenase-like"/>
    <property type="match status" value="2"/>
</dbReference>
<dbReference type="Gene3D" id="2.130.10.10">
    <property type="entry name" value="YVTN repeat-like/Quinoprotein amine dehydrogenase"/>
    <property type="match status" value="1"/>
</dbReference>
<dbReference type="SMART" id="SM00564">
    <property type="entry name" value="PQQ"/>
    <property type="match status" value="3"/>
</dbReference>
<feature type="domain" description="Pyrrolo-quinoline quinone repeat" evidence="1">
    <location>
        <begin position="247"/>
        <end position="345"/>
    </location>
</feature>
<accession>A0AA51R6U8</accession>
<evidence type="ECO:0000313" key="2">
    <source>
        <dbReference type="EMBL" id="WMN07012.1"/>
    </source>
</evidence>
<keyword evidence="3" id="KW-1185">Reference proteome</keyword>
<dbReference type="RefSeq" id="WP_308357027.1">
    <property type="nucleotide sequence ID" value="NZ_CP129970.2"/>
</dbReference>
<dbReference type="AlphaFoldDB" id="A0AA51R6U8"/>
<sequence length="382" mass="44193">MSLISSCHLFQKPENKLLYPPIWEYDFNIGYFSSIDPILYVDKVIYSGLDEKKNDFSANSTLEAFDKKNGRLIWKWADNIPESFDKFKHTDTWHIHAGFLYISSGWEYAINIMNGTTRFSHNSQFFGGKSIVGYEEVIFTRFTFEDYSRETVYFSKSDFNWNELIAFNNNDSIRYYIDHLIIDGVDLLIPVLRGRQNFEPGELIFLKYNIFKKQFTAQDTIILDKERNRFIDAPPVLTENSLYLSLNGTVVCVNKNNFTIIWQRETNGNSSRSGIMYADNKLYVNTEFQLYALDAETGNILWQIDSSAGSRMQEHKGVVYYTDGISLRGVDAVSGEVLLEVEAPSRATDDGAFFQPVLTIDHENDRIYTASYTHAYCYPTLR</sequence>